<dbReference type="Proteomes" id="UP000183982">
    <property type="component" value="Unassembled WGS sequence"/>
</dbReference>
<dbReference type="EMBL" id="FQZQ01000009">
    <property type="protein sequence ID" value="SHJ50833.1"/>
    <property type="molecule type" value="Genomic_DNA"/>
</dbReference>
<proteinExistence type="predicted"/>
<name>A0A1M6JW03_9RHOB</name>
<dbReference type="InterPro" id="IPR002938">
    <property type="entry name" value="FAD-bd"/>
</dbReference>
<dbReference type="STRING" id="1470563.SAMN05444000_109135"/>
<dbReference type="GO" id="GO:0071949">
    <property type="term" value="F:FAD binding"/>
    <property type="evidence" value="ECO:0007669"/>
    <property type="project" value="InterPro"/>
</dbReference>
<dbReference type="Gene3D" id="3.50.50.60">
    <property type="entry name" value="FAD/NAD(P)-binding domain"/>
    <property type="match status" value="1"/>
</dbReference>
<evidence type="ECO:0000313" key="4">
    <source>
        <dbReference type="Proteomes" id="UP000183982"/>
    </source>
</evidence>
<dbReference type="GO" id="GO:0008688">
    <property type="term" value="F:3-(3-hydroxyphenyl)propionate hydroxylase activity"/>
    <property type="evidence" value="ECO:0007669"/>
    <property type="project" value="TreeGrafter"/>
</dbReference>
<protein>
    <submittedName>
        <fullName evidence="3">3-(3-hydroxy-phenyl)propionate hydroxylase</fullName>
    </submittedName>
</protein>
<evidence type="ECO:0000313" key="3">
    <source>
        <dbReference type="EMBL" id="SHJ50833.1"/>
    </source>
</evidence>
<dbReference type="InterPro" id="IPR050631">
    <property type="entry name" value="PheA/TfdB_FAD_monoxygenase"/>
</dbReference>
<dbReference type="PANTHER" id="PTHR43476">
    <property type="entry name" value="3-(3-HYDROXY-PHENYL)PROPIONATE/3-HYDROXYCINNAMIC ACID HYDROXYLASE"/>
    <property type="match status" value="1"/>
</dbReference>
<evidence type="ECO:0000259" key="2">
    <source>
        <dbReference type="Pfam" id="PF01494"/>
    </source>
</evidence>
<dbReference type="PRINTS" id="PR00420">
    <property type="entry name" value="RNGMNOXGNASE"/>
</dbReference>
<dbReference type="AlphaFoldDB" id="A0A1M6JW03"/>
<evidence type="ECO:0000256" key="1">
    <source>
        <dbReference type="ARBA" id="ARBA00023002"/>
    </source>
</evidence>
<dbReference type="PANTHER" id="PTHR43476:SF3">
    <property type="entry name" value="FAD-BINDING MONOOXYGENASE"/>
    <property type="match status" value="1"/>
</dbReference>
<feature type="domain" description="FAD-binding" evidence="2">
    <location>
        <begin position="5"/>
        <end position="346"/>
    </location>
</feature>
<dbReference type="Pfam" id="PF01494">
    <property type="entry name" value="FAD_binding_3"/>
    <property type="match status" value="1"/>
</dbReference>
<keyword evidence="1" id="KW-0560">Oxidoreductase</keyword>
<organism evidence="3 4">
    <name type="scientific">Shimia gijangensis</name>
    <dbReference type="NCBI Taxonomy" id="1470563"/>
    <lineage>
        <taxon>Bacteria</taxon>
        <taxon>Pseudomonadati</taxon>
        <taxon>Pseudomonadota</taxon>
        <taxon>Alphaproteobacteria</taxon>
        <taxon>Rhodobacterales</taxon>
        <taxon>Roseobacteraceae</taxon>
    </lineage>
</organism>
<dbReference type="InterPro" id="IPR036188">
    <property type="entry name" value="FAD/NAD-bd_sf"/>
</dbReference>
<dbReference type="Gene3D" id="3.30.70.2450">
    <property type="match status" value="1"/>
</dbReference>
<gene>
    <name evidence="3" type="ORF">SAMN05444000_109135</name>
</gene>
<keyword evidence="4" id="KW-1185">Reference proteome</keyword>
<dbReference type="SUPFAM" id="SSF51905">
    <property type="entry name" value="FAD/NAD(P)-binding domain"/>
    <property type="match status" value="1"/>
</dbReference>
<accession>A0A1M6JW03</accession>
<dbReference type="GO" id="GO:0019622">
    <property type="term" value="P:3-(3-hydroxy)phenylpropionate catabolic process"/>
    <property type="evidence" value="ECO:0007669"/>
    <property type="project" value="TreeGrafter"/>
</dbReference>
<dbReference type="NCBIfam" id="NF004829">
    <property type="entry name" value="PRK06183.1-3"/>
    <property type="match status" value="1"/>
</dbReference>
<sequence length="502" mass="55084">MQTIQTDVAIVGYGPTGATLANLLAKCGVRVTVIERESAMYHLPRAVHFDDETMRVFQAAGIADDLNRKVRVNPGMKFVDPDGTLLLDWPRPQEIGPQGWHASYRLHQPDLEQLLRDRLASRAGVEVLTHTEVLSVQQSENSVMLSCRSSADGRVLNVRSKFVVGCDGAQSQVRGAIGEGMDDFGFDERWLVVDLLLKRDRPDLGNYSVQFCNPERPMTYCRSPGIRRRWEITVLKDETDAEVTQEAKIWQFLAPWIEPKEAELERSAVYTFRSAVAQHWRKGRLMIAGDAAHLTPPFMGQGMCAGIRDASNLAWKLALVVKGQASADLLNSYQAERAPNARAFIETAMRLGGLINSLDRESALKQAERNPTGGARMASIAPPLGPSSLPSLVDSGAPHQGQLFGQPVLRDGTLLDDVVGYRPVLILRQPLPKDVFAAVPVLDGEAHPKLNDTLDELGTNAVLIRPDKYIAASAITPKDIAVLAALPFPSPLSDPRMKEPAI</sequence>
<reference evidence="4" key="1">
    <citation type="submission" date="2016-11" db="EMBL/GenBank/DDBJ databases">
        <authorList>
            <person name="Varghese N."/>
            <person name="Submissions S."/>
        </authorList>
    </citation>
    <scope>NUCLEOTIDE SEQUENCE [LARGE SCALE GENOMIC DNA]</scope>
    <source>
        <strain evidence="4">DSM 100564</strain>
    </source>
</reference>